<dbReference type="SUPFAM" id="SSF53850">
    <property type="entry name" value="Periplasmic binding protein-like II"/>
    <property type="match status" value="1"/>
</dbReference>
<dbReference type="EMBL" id="SWMS01000007">
    <property type="protein sequence ID" value="TKG70958.1"/>
    <property type="molecule type" value="Genomic_DNA"/>
</dbReference>
<evidence type="ECO:0000256" key="3">
    <source>
        <dbReference type="ARBA" id="ARBA00022729"/>
    </source>
</evidence>
<evidence type="ECO:0000256" key="1">
    <source>
        <dbReference type="ARBA" id="ARBA00004418"/>
    </source>
</evidence>
<feature type="chain" id="PRO_5046367524" evidence="4">
    <location>
        <begin position="30"/>
        <end position="339"/>
    </location>
</feature>
<dbReference type="PANTHER" id="PTHR30024:SF47">
    <property type="entry name" value="TAURINE-BINDING PERIPLASMIC PROTEIN"/>
    <property type="match status" value="1"/>
</dbReference>
<comment type="similarity">
    <text evidence="2">Belongs to the bacterial solute-binding protein SsuA/TauA family.</text>
</comment>
<comment type="subcellular location">
    <subcellularLocation>
        <location evidence="1">Periplasm</location>
    </subcellularLocation>
</comment>
<keyword evidence="3 4" id="KW-0732">Signal</keyword>
<feature type="signal peptide" evidence="4">
    <location>
        <begin position="1"/>
        <end position="29"/>
    </location>
</feature>
<protein>
    <submittedName>
        <fullName evidence="5">ABC transporter substrate-binding protein</fullName>
    </submittedName>
</protein>
<dbReference type="PANTHER" id="PTHR30024">
    <property type="entry name" value="ALIPHATIC SULFONATES-BINDING PROTEIN-RELATED"/>
    <property type="match status" value="1"/>
</dbReference>
<gene>
    <name evidence="5" type="ORF">FCN18_15710</name>
</gene>
<dbReference type="Proteomes" id="UP000309992">
    <property type="component" value="Unassembled WGS sequence"/>
</dbReference>
<evidence type="ECO:0000256" key="4">
    <source>
        <dbReference type="SAM" id="SignalP"/>
    </source>
</evidence>
<accession>A0ABY2S4Z1</accession>
<reference evidence="5 6" key="1">
    <citation type="journal article" date="2015" name="Antonie Van Leeuwenhoek">
        <title>Prauserella endophytica sp. nov., an endophytic actinobacterium isolated from Tamarix taklamakanensis.</title>
        <authorList>
            <person name="Liu J.M."/>
            <person name="Habden X."/>
            <person name="Guo L."/>
            <person name="Tuo L."/>
            <person name="Jiang Z.K."/>
            <person name="Liu S.W."/>
            <person name="Liu X.F."/>
            <person name="Chen L."/>
            <person name="Li R.F."/>
            <person name="Zhang Y.Q."/>
            <person name="Sun C.H."/>
        </authorList>
    </citation>
    <scope>NUCLEOTIDE SEQUENCE [LARGE SCALE GENOMIC DNA]</scope>
    <source>
        <strain evidence="5 6">CGMCC 4.7182</strain>
    </source>
</reference>
<comment type="caution">
    <text evidence="5">The sequence shown here is derived from an EMBL/GenBank/DDBJ whole genome shotgun (WGS) entry which is preliminary data.</text>
</comment>
<sequence length="339" mass="36334">MKVRNGVRAVGAVLAVTLLLSACGGAGDAADEGGAAELKIGRAPAWAQFPLFVAEEEGFWGDHGIKPEFIGIKAGPEQTAAQVSGELDVVDNVPNNMLPIIDKGTDLVAFTETVRASQFDIIVDKDYPISAEQGDWRGAMRDLKGAKVGVIARGTGAEDIARTLFKEAGVDPESATYIATGLPSTTMAAMDNNQIDMAITLEPGIAQAVESGLAKTPFSVRAGEAPDNLIWPGVVTTATREFADENPDLLRRYIDVMNTTLDFIRDPANKDRVIQLMQQTLSTPPETATYLYENHLDDFPESAALSDEEIRQLDAAAQWVQSIGTVGKLYPAESWTVQP</sequence>
<proteinExistence type="inferred from homology"/>
<dbReference type="PROSITE" id="PS51257">
    <property type="entry name" value="PROKAR_LIPOPROTEIN"/>
    <property type="match status" value="1"/>
</dbReference>
<keyword evidence="6" id="KW-1185">Reference proteome</keyword>
<evidence type="ECO:0000313" key="6">
    <source>
        <dbReference type="Proteomes" id="UP000309992"/>
    </source>
</evidence>
<name>A0ABY2S4Z1_9PSEU</name>
<dbReference type="Gene3D" id="3.40.190.10">
    <property type="entry name" value="Periplasmic binding protein-like II"/>
    <property type="match status" value="3"/>
</dbReference>
<evidence type="ECO:0000256" key="2">
    <source>
        <dbReference type="ARBA" id="ARBA00010742"/>
    </source>
</evidence>
<evidence type="ECO:0000313" key="5">
    <source>
        <dbReference type="EMBL" id="TKG70958.1"/>
    </source>
</evidence>
<organism evidence="5 6">
    <name type="scientific">Prauserella endophytica</name>
    <dbReference type="NCBI Taxonomy" id="1592324"/>
    <lineage>
        <taxon>Bacteria</taxon>
        <taxon>Bacillati</taxon>
        <taxon>Actinomycetota</taxon>
        <taxon>Actinomycetes</taxon>
        <taxon>Pseudonocardiales</taxon>
        <taxon>Pseudonocardiaceae</taxon>
        <taxon>Prauserella</taxon>
        <taxon>Prauserella coralliicola group</taxon>
    </lineage>
</organism>
<dbReference type="RefSeq" id="WP_137095457.1">
    <property type="nucleotide sequence ID" value="NZ_SWMS01000007.1"/>
</dbReference>
<dbReference type="Pfam" id="PF13379">
    <property type="entry name" value="NMT1_2"/>
    <property type="match status" value="1"/>
</dbReference>